<evidence type="ECO:0000313" key="3">
    <source>
        <dbReference type="Proteomes" id="UP001566132"/>
    </source>
</evidence>
<feature type="chain" id="PRO_5044830488" evidence="1">
    <location>
        <begin position="21"/>
        <end position="264"/>
    </location>
</feature>
<dbReference type="Proteomes" id="UP001566132">
    <property type="component" value="Unassembled WGS sequence"/>
</dbReference>
<keyword evidence="3" id="KW-1185">Reference proteome</keyword>
<comment type="caution">
    <text evidence="2">The sequence shown here is derived from an EMBL/GenBank/DDBJ whole genome shotgun (WGS) entry which is preliminary data.</text>
</comment>
<evidence type="ECO:0000313" key="2">
    <source>
        <dbReference type="EMBL" id="KAL1508874.1"/>
    </source>
</evidence>
<organism evidence="2 3">
    <name type="scientific">Hypothenemus hampei</name>
    <name type="common">Coffee berry borer</name>
    <dbReference type="NCBI Taxonomy" id="57062"/>
    <lineage>
        <taxon>Eukaryota</taxon>
        <taxon>Metazoa</taxon>
        <taxon>Ecdysozoa</taxon>
        <taxon>Arthropoda</taxon>
        <taxon>Hexapoda</taxon>
        <taxon>Insecta</taxon>
        <taxon>Pterygota</taxon>
        <taxon>Neoptera</taxon>
        <taxon>Endopterygota</taxon>
        <taxon>Coleoptera</taxon>
        <taxon>Polyphaga</taxon>
        <taxon>Cucujiformia</taxon>
        <taxon>Curculionidae</taxon>
        <taxon>Scolytinae</taxon>
        <taxon>Hypothenemus</taxon>
    </lineage>
</organism>
<evidence type="ECO:0000256" key="1">
    <source>
        <dbReference type="SAM" id="SignalP"/>
    </source>
</evidence>
<name>A0ABD1F0U3_HYPHA</name>
<accession>A0ABD1F0U3</accession>
<reference evidence="2 3" key="1">
    <citation type="submission" date="2024-05" db="EMBL/GenBank/DDBJ databases">
        <title>Genetic variation in Jamaican populations of the coffee berry borer (Hypothenemus hampei).</title>
        <authorList>
            <person name="Errbii M."/>
            <person name="Myrie A."/>
        </authorList>
    </citation>
    <scope>NUCLEOTIDE SEQUENCE [LARGE SCALE GENOMIC DNA]</scope>
    <source>
        <strain evidence="2">JA-Hopewell-2020-01-JO</strain>
        <tissue evidence="2">Whole body</tissue>
    </source>
</reference>
<feature type="signal peptide" evidence="1">
    <location>
        <begin position="1"/>
        <end position="20"/>
    </location>
</feature>
<proteinExistence type="predicted"/>
<dbReference type="EMBL" id="JBDJPC010000003">
    <property type="protein sequence ID" value="KAL1508874.1"/>
    <property type="molecule type" value="Genomic_DNA"/>
</dbReference>
<gene>
    <name evidence="2" type="ORF">ABEB36_003697</name>
</gene>
<protein>
    <submittedName>
        <fullName evidence="2">Uncharacterized protein</fullName>
    </submittedName>
</protein>
<dbReference type="AlphaFoldDB" id="A0ABD1F0U3"/>
<sequence>MKWAFSVIFLCAYSLEIISASDDRHSDCRLVCPNGQSSSTCPCYSPRKMSKRETVQERIKKIRDRKVGFKNVKLISTQRPKNLNFEKRFHLDKLTTKPNTHSLKTLPTYKELQDRFREFQARISAKPLLRARANFDGNNKPNIIEQFKSRQEELMEKFKKMKTSESLTRFQNRIDSEAPKVGLKHEHFEEDSSSVTTKVTEPIKTSSVIILSTSTTPSLLDVTRIKQDNDSSPLQKIKEKRKEVVTKIMDKISTTVLLSLLLFD</sequence>
<keyword evidence="1" id="KW-0732">Signal</keyword>